<evidence type="ECO:0000259" key="3">
    <source>
        <dbReference type="PROSITE" id="PS50048"/>
    </source>
</evidence>
<dbReference type="CDD" id="cd00067">
    <property type="entry name" value="GAL4"/>
    <property type="match status" value="1"/>
</dbReference>
<dbReference type="PANTHER" id="PTHR47784">
    <property type="entry name" value="STEROL UPTAKE CONTROL PROTEIN 2"/>
    <property type="match status" value="1"/>
</dbReference>
<dbReference type="SUPFAM" id="SSF57701">
    <property type="entry name" value="Zn2/Cys6 DNA-binding domain"/>
    <property type="match status" value="1"/>
</dbReference>
<reference evidence="4" key="2">
    <citation type="submission" date="2023-05" db="EMBL/GenBank/DDBJ databases">
        <authorList>
            <consortium name="Lawrence Berkeley National Laboratory"/>
            <person name="Steindorff A."/>
            <person name="Hensen N."/>
            <person name="Bonometti L."/>
            <person name="Westerberg I."/>
            <person name="Brannstrom I.O."/>
            <person name="Guillou S."/>
            <person name="Cros-Aarteil S."/>
            <person name="Calhoun S."/>
            <person name="Haridas S."/>
            <person name="Kuo A."/>
            <person name="Mondo S."/>
            <person name="Pangilinan J."/>
            <person name="Riley R."/>
            <person name="Labutti K."/>
            <person name="Andreopoulos B."/>
            <person name="Lipzen A."/>
            <person name="Chen C."/>
            <person name="Yanf M."/>
            <person name="Daum C."/>
            <person name="Ng V."/>
            <person name="Clum A."/>
            <person name="Ohm R."/>
            <person name="Martin F."/>
            <person name="Silar P."/>
            <person name="Natvig D."/>
            <person name="Lalanne C."/>
            <person name="Gautier V."/>
            <person name="Ament-Velasquez S.L."/>
            <person name="Kruys A."/>
            <person name="Hutchinson M.I."/>
            <person name="Powell A.J."/>
            <person name="Barry K."/>
            <person name="Miller A.N."/>
            <person name="Grigoriev I.V."/>
            <person name="Debuchy R."/>
            <person name="Gladieux P."/>
            <person name="Thoren M.H."/>
            <person name="Johannesson H."/>
        </authorList>
    </citation>
    <scope>NUCLEOTIDE SEQUENCE</scope>
    <source>
        <strain evidence="4">CBS 892.96</strain>
    </source>
</reference>
<proteinExistence type="predicted"/>
<dbReference type="GO" id="GO:0001228">
    <property type="term" value="F:DNA-binding transcription activator activity, RNA polymerase II-specific"/>
    <property type="evidence" value="ECO:0007669"/>
    <property type="project" value="TreeGrafter"/>
</dbReference>
<evidence type="ECO:0000313" key="5">
    <source>
        <dbReference type="Proteomes" id="UP001302321"/>
    </source>
</evidence>
<feature type="domain" description="Zn(2)-C6 fungal-type" evidence="3">
    <location>
        <begin position="14"/>
        <end position="43"/>
    </location>
</feature>
<dbReference type="Proteomes" id="UP001302321">
    <property type="component" value="Unassembled WGS sequence"/>
</dbReference>
<reference evidence="4" key="1">
    <citation type="journal article" date="2023" name="Mol. Phylogenet. Evol.">
        <title>Genome-scale phylogeny and comparative genomics of the fungal order Sordariales.</title>
        <authorList>
            <person name="Hensen N."/>
            <person name="Bonometti L."/>
            <person name="Westerberg I."/>
            <person name="Brannstrom I.O."/>
            <person name="Guillou S."/>
            <person name="Cros-Aarteil S."/>
            <person name="Calhoun S."/>
            <person name="Haridas S."/>
            <person name="Kuo A."/>
            <person name="Mondo S."/>
            <person name="Pangilinan J."/>
            <person name="Riley R."/>
            <person name="LaButti K."/>
            <person name="Andreopoulos B."/>
            <person name="Lipzen A."/>
            <person name="Chen C."/>
            <person name="Yan M."/>
            <person name="Daum C."/>
            <person name="Ng V."/>
            <person name="Clum A."/>
            <person name="Steindorff A."/>
            <person name="Ohm R.A."/>
            <person name="Martin F."/>
            <person name="Silar P."/>
            <person name="Natvig D.O."/>
            <person name="Lalanne C."/>
            <person name="Gautier V."/>
            <person name="Ament-Velasquez S.L."/>
            <person name="Kruys A."/>
            <person name="Hutchinson M.I."/>
            <person name="Powell A.J."/>
            <person name="Barry K."/>
            <person name="Miller A.N."/>
            <person name="Grigoriev I.V."/>
            <person name="Debuchy R."/>
            <person name="Gladieux P."/>
            <person name="Hiltunen Thoren M."/>
            <person name="Johannesson H."/>
        </authorList>
    </citation>
    <scope>NUCLEOTIDE SEQUENCE</scope>
    <source>
        <strain evidence="4">CBS 892.96</strain>
    </source>
</reference>
<dbReference type="PANTHER" id="PTHR47784:SF5">
    <property type="entry name" value="STEROL UPTAKE CONTROL PROTEIN 2"/>
    <property type="match status" value="1"/>
</dbReference>
<evidence type="ECO:0000256" key="1">
    <source>
        <dbReference type="ARBA" id="ARBA00023242"/>
    </source>
</evidence>
<evidence type="ECO:0000256" key="2">
    <source>
        <dbReference type="SAM" id="MobiDB-lite"/>
    </source>
</evidence>
<dbReference type="PROSITE" id="PS50048">
    <property type="entry name" value="ZN2_CY6_FUNGAL_2"/>
    <property type="match status" value="1"/>
</dbReference>
<keyword evidence="5" id="KW-1185">Reference proteome</keyword>
<dbReference type="AlphaFoldDB" id="A0AAN6WDE9"/>
<protein>
    <submittedName>
        <fullName evidence="4">Sterol uptake control protein 2</fullName>
    </submittedName>
</protein>
<dbReference type="InterPro" id="IPR036864">
    <property type="entry name" value="Zn2-C6_fun-type_DNA-bd_sf"/>
</dbReference>
<dbReference type="SMART" id="SM00066">
    <property type="entry name" value="GAL4"/>
    <property type="match status" value="1"/>
</dbReference>
<comment type="caution">
    <text evidence="4">The sequence shown here is derived from an EMBL/GenBank/DDBJ whole genome shotgun (WGS) entry which is preliminary data.</text>
</comment>
<dbReference type="Gene3D" id="4.10.240.10">
    <property type="entry name" value="Zn(2)-C6 fungal-type DNA-binding domain"/>
    <property type="match status" value="1"/>
</dbReference>
<feature type="region of interest" description="Disordered" evidence="2">
    <location>
        <begin position="49"/>
        <end position="99"/>
    </location>
</feature>
<dbReference type="GO" id="GO:0008270">
    <property type="term" value="F:zinc ion binding"/>
    <property type="evidence" value="ECO:0007669"/>
    <property type="project" value="InterPro"/>
</dbReference>
<dbReference type="InterPro" id="IPR001138">
    <property type="entry name" value="Zn2Cys6_DnaBD"/>
</dbReference>
<dbReference type="Pfam" id="PF00172">
    <property type="entry name" value="Zn_clus"/>
    <property type="match status" value="1"/>
</dbReference>
<gene>
    <name evidence="4" type="ORF">QBC36DRAFT_325738</name>
</gene>
<keyword evidence="1" id="KW-0539">Nucleus</keyword>
<dbReference type="InterPro" id="IPR053157">
    <property type="entry name" value="Sterol_Uptake_Regulator"/>
</dbReference>
<organism evidence="4 5">
    <name type="scientific">Triangularia setosa</name>
    <dbReference type="NCBI Taxonomy" id="2587417"/>
    <lineage>
        <taxon>Eukaryota</taxon>
        <taxon>Fungi</taxon>
        <taxon>Dikarya</taxon>
        <taxon>Ascomycota</taxon>
        <taxon>Pezizomycotina</taxon>
        <taxon>Sordariomycetes</taxon>
        <taxon>Sordariomycetidae</taxon>
        <taxon>Sordariales</taxon>
        <taxon>Podosporaceae</taxon>
        <taxon>Triangularia</taxon>
    </lineage>
</organism>
<name>A0AAN6WDE9_9PEZI</name>
<evidence type="ECO:0000313" key="4">
    <source>
        <dbReference type="EMBL" id="KAK4178082.1"/>
    </source>
</evidence>
<dbReference type="EMBL" id="MU866148">
    <property type="protein sequence ID" value="KAK4178082.1"/>
    <property type="molecule type" value="Genomic_DNA"/>
</dbReference>
<accession>A0AAN6WDE9</accession>
<dbReference type="PROSITE" id="PS00463">
    <property type="entry name" value="ZN2_CY6_FUNGAL_1"/>
    <property type="match status" value="1"/>
</dbReference>
<sequence>MARLKLGYTKSRTGCLRCKQRRVKCDENTPCNACIRHNVECSLVDAGDSDHAAAETGPGPSIARDFDFSNSPGSAGLGPSRPLIGGAQPIDLSDSPSSLPTASNPFPYFEKFITSSPTEDPTTKWVSELELLHHWTTDTVHFLAATAHDVPEETQRLLDIWQVTIPRMAFELNQMFMLHQMLAVTSYHLAHLRPGKSREFTIMARHHQSIAIRGISGALTDITSENCHAVFATSALLFVSTLSASHIDFAQGGQEPNVGDLVSIFRVVRGIFSVLNKADGIVRSGPLQALFTRHQGPRKPFPTLDQVAVRAQAFLLQAEDTGDDDMTDPAVRSVIIAAANALLHFIPEALEHGMNPEYRIVTAWPMYTMSEFVQLLKQRHHPALALLSYYMMIIDSTSKYWWYMKGWGPGVVRDILRTVKAPWDCHPIWALNWMLEGAEN</sequence>